<comment type="similarity">
    <text evidence="5">Belongs to the class VI-like SAM-binding methyltransferase superfamily. Isoprenylcysteine carboxyl methyltransferase family.</text>
</comment>
<evidence type="ECO:0000256" key="4">
    <source>
        <dbReference type="ARBA" id="ARBA00023136"/>
    </source>
</evidence>
<evidence type="ECO:0000256" key="3">
    <source>
        <dbReference type="ARBA" id="ARBA00022989"/>
    </source>
</evidence>
<keyword evidence="5" id="KW-0489">Methyltransferase</keyword>
<feature type="signal peptide" evidence="7">
    <location>
        <begin position="1"/>
        <end position="30"/>
    </location>
</feature>
<evidence type="ECO:0000256" key="2">
    <source>
        <dbReference type="ARBA" id="ARBA00022692"/>
    </source>
</evidence>
<evidence type="ECO:0000256" key="6">
    <source>
        <dbReference type="SAM" id="MobiDB-lite"/>
    </source>
</evidence>
<protein>
    <recommendedName>
        <fullName evidence="5">Protein-S-isoprenylcysteine O-methyltransferase</fullName>
        <ecNumber evidence="5">2.1.1.100</ecNumber>
    </recommendedName>
</protein>
<reference evidence="8 9" key="1">
    <citation type="journal article" date="2014" name="PLoS Genet.">
        <title>Analysis of the Phlebiopsis gigantea genome, transcriptome and secretome provides insight into its pioneer colonization strategies of wood.</title>
        <authorList>
            <person name="Hori C."/>
            <person name="Ishida T."/>
            <person name="Igarashi K."/>
            <person name="Samejima M."/>
            <person name="Suzuki H."/>
            <person name="Master E."/>
            <person name="Ferreira P."/>
            <person name="Ruiz-Duenas F.J."/>
            <person name="Held B."/>
            <person name="Canessa P."/>
            <person name="Larrondo L.F."/>
            <person name="Schmoll M."/>
            <person name="Druzhinina I.S."/>
            <person name="Kubicek C.P."/>
            <person name="Gaskell J.A."/>
            <person name="Kersten P."/>
            <person name="St John F."/>
            <person name="Glasner J."/>
            <person name="Sabat G."/>
            <person name="Splinter BonDurant S."/>
            <person name="Syed K."/>
            <person name="Yadav J."/>
            <person name="Mgbeahuruike A.C."/>
            <person name="Kovalchuk A."/>
            <person name="Asiegbu F.O."/>
            <person name="Lackner G."/>
            <person name="Hoffmeister D."/>
            <person name="Rencoret J."/>
            <person name="Gutierrez A."/>
            <person name="Sun H."/>
            <person name="Lindquist E."/>
            <person name="Barry K."/>
            <person name="Riley R."/>
            <person name="Grigoriev I.V."/>
            <person name="Henrissat B."/>
            <person name="Kues U."/>
            <person name="Berka R.M."/>
            <person name="Martinez A.T."/>
            <person name="Covert S.F."/>
            <person name="Blanchette R.A."/>
            <person name="Cullen D."/>
        </authorList>
    </citation>
    <scope>NUCLEOTIDE SEQUENCE [LARGE SCALE GENOMIC DNA]</scope>
    <source>
        <strain evidence="8 9">11061_1 CR5-6</strain>
    </source>
</reference>
<comment type="catalytic activity">
    <reaction evidence="5">
        <text>[protein]-C-terminal S-[(2E,6E)-farnesyl]-L-cysteine + S-adenosyl-L-methionine = [protein]-C-terminal S-[(2E,6E)-farnesyl]-L-cysteine methyl ester + S-adenosyl-L-homocysteine</text>
        <dbReference type="Rhea" id="RHEA:21672"/>
        <dbReference type="Rhea" id="RHEA-COMP:12125"/>
        <dbReference type="Rhea" id="RHEA-COMP:12126"/>
        <dbReference type="ChEBI" id="CHEBI:57856"/>
        <dbReference type="ChEBI" id="CHEBI:59789"/>
        <dbReference type="ChEBI" id="CHEBI:90510"/>
        <dbReference type="ChEBI" id="CHEBI:90511"/>
        <dbReference type="EC" id="2.1.1.100"/>
    </reaction>
</comment>
<gene>
    <name evidence="8" type="ORF">PHLGIDRAFT_507715</name>
</gene>
<evidence type="ECO:0000256" key="5">
    <source>
        <dbReference type="RuleBase" id="RU362022"/>
    </source>
</evidence>
<keyword evidence="3" id="KW-1133">Transmembrane helix</keyword>
<organism evidence="8 9">
    <name type="scientific">Phlebiopsis gigantea (strain 11061_1 CR5-6)</name>
    <name type="common">White-rot fungus</name>
    <name type="synonym">Peniophora gigantea</name>
    <dbReference type="NCBI Taxonomy" id="745531"/>
    <lineage>
        <taxon>Eukaryota</taxon>
        <taxon>Fungi</taxon>
        <taxon>Dikarya</taxon>
        <taxon>Basidiomycota</taxon>
        <taxon>Agaricomycotina</taxon>
        <taxon>Agaricomycetes</taxon>
        <taxon>Polyporales</taxon>
        <taxon>Phanerochaetaceae</taxon>
        <taxon>Phlebiopsis</taxon>
    </lineage>
</organism>
<dbReference type="Pfam" id="PF04140">
    <property type="entry name" value="ICMT"/>
    <property type="match status" value="1"/>
</dbReference>
<keyword evidence="5" id="KW-0256">Endoplasmic reticulum</keyword>
<dbReference type="EMBL" id="KN840835">
    <property type="protein sequence ID" value="KIP01282.1"/>
    <property type="molecule type" value="Genomic_DNA"/>
</dbReference>
<dbReference type="PANTHER" id="PTHR12714">
    <property type="entry name" value="PROTEIN-S ISOPRENYLCYSTEINE O-METHYLTRANSFERASE"/>
    <property type="match status" value="1"/>
</dbReference>
<evidence type="ECO:0000313" key="8">
    <source>
        <dbReference type="EMBL" id="KIP01282.1"/>
    </source>
</evidence>
<feature type="compositionally biased region" description="Basic and acidic residues" evidence="6">
    <location>
        <begin position="42"/>
        <end position="51"/>
    </location>
</feature>
<evidence type="ECO:0000256" key="1">
    <source>
        <dbReference type="ARBA" id="ARBA00004141"/>
    </source>
</evidence>
<keyword evidence="2" id="KW-0812">Transmembrane</keyword>
<keyword evidence="7" id="KW-0732">Signal</keyword>
<keyword evidence="4" id="KW-0472">Membrane</keyword>
<keyword evidence="9" id="KW-1185">Reference proteome</keyword>
<dbReference type="AlphaFoldDB" id="A0A0C3RYK5"/>
<dbReference type="EC" id="2.1.1.100" evidence="5"/>
<comment type="subcellular location">
    <subcellularLocation>
        <location evidence="5">Endoplasmic reticulum membrane</location>
        <topology evidence="5">Multi-pass membrane protein</topology>
    </subcellularLocation>
    <subcellularLocation>
        <location evidence="1">Membrane</location>
        <topology evidence="1">Multi-pass membrane protein</topology>
    </subcellularLocation>
</comment>
<dbReference type="InterPro" id="IPR007269">
    <property type="entry name" value="ICMT_MeTrfase"/>
</dbReference>
<dbReference type="Proteomes" id="UP000053257">
    <property type="component" value="Unassembled WGS sequence"/>
</dbReference>
<accession>A0A0C3RYK5</accession>
<dbReference type="GO" id="GO:0005789">
    <property type="term" value="C:endoplasmic reticulum membrane"/>
    <property type="evidence" value="ECO:0007669"/>
    <property type="project" value="UniProtKB-SubCell"/>
</dbReference>
<feature type="non-terminal residue" evidence="8">
    <location>
        <position position="230"/>
    </location>
</feature>
<feature type="region of interest" description="Disordered" evidence="6">
    <location>
        <begin position="31"/>
        <end position="51"/>
    </location>
</feature>
<evidence type="ECO:0000256" key="7">
    <source>
        <dbReference type="SAM" id="SignalP"/>
    </source>
</evidence>
<dbReference type="GO" id="GO:0032259">
    <property type="term" value="P:methylation"/>
    <property type="evidence" value="ECO:0007669"/>
    <property type="project" value="UniProtKB-KW"/>
</dbReference>
<sequence>MIWVPVASALASPILKAPLLIAATRVMTWAQRPPTPPATQEESAKYGPKRDAMSNVSPLTINQTINWALALCESAVVLAGQFPSELSQRALSVLARSPSALSAVRVTPIWLAGCALMAGGGLLRLACYRTLGKFFTWELAVKKDHVLVTHGPYSVVRHPAYTGSLMIGVGVVLAQFGPGSWYRECIGLDGLGSKVFVGIWSAWALAVPTLLMRRVNAEDAVLKKEFNEEW</sequence>
<name>A0A0C3RYK5_PHLG1</name>
<dbReference type="PANTHER" id="PTHR12714:SF9">
    <property type="entry name" value="PROTEIN-S-ISOPRENYLCYSTEINE O-METHYLTRANSFERASE"/>
    <property type="match status" value="1"/>
</dbReference>
<proteinExistence type="inferred from homology"/>
<dbReference type="STRING" id="745531.A0A0C3RYK5"/>
<keyword evidence="5" id="KW-0808">Transferase</keyword>
<evidence type="ECO:0000313" key="9">
    <source>
        <dbReference type="Proteomes" id="UP000053257"/>
    </source>
</evidence>
<dbReference type="Gene3D" id="1.20.120.1630">
    <property type="match status" value="1"/>
</dbReference>
<keyword evidence="5" id="KW-0949">S-adenosyl-L-methionine</keyword>
<dbReference type="GO" id="GO:0004671">
    <property type="term" value="F:protein C-terminal S-isoprenylcysteine carboxyl O-methyltransferase activity"/>
    <property type="evidence" value="ECO:0007669"/>
    <property type="project" value="UniProtKB-EC"/>
</dbReference>
<dbReference type="OrthoDB" id="422086at2759"/>
<feature type="chain" id="PRO_5002169478" description="Protein-S-isoprenylcysteine O-methyltransferase" evidence="7">
    <location>
        <begin position="31"/>
        <end position="230"/>
    </location>
</feature>
<dbReference type="HOGENOM" id="CLU_065200_6_0_1"/>